<dbReference type="HOGENOM" id="CLU_033536_13_2_5"/>
<proteinExistence type="predicted"/>
<dbReference type="InterPro" id="IPR029044">
    <property type="entry name" value="Nucleotide-diphossugar_trans"/>
</dbReference>
<dbReference type="KEGG" id="mgm:Mmc1_2869"/>
<reference evidence="3" key="1">
    <citation type="journal article" date="2009" name="Appl. Environ. Microbiol.">
        <title>Complete genome sequence of the chemolithoautotrophic marine magnetotactic coccus strain MC-1.</title>
        <authorList>
            <person name="Schubbe S."/>
            <person name="Williams T.J."/>
            <person name="Xie G."/>
            <person name="Kiss H.E."/>
            <person name="Brettin T.S."/>
            <person name="Martinez D."/>
            <person name="Ross C.A."/>
            <person name="Schuler D."/>
            <person name="Cox B.L."/>
            <person name="Nealson K.H."/>
            <person name="Bazylinski D.A."/>
        </authorList>
    </citation>
    <scope>NUCLEOTIDE SEQUENCE [LARGE SCALE GENOMIC DNA]</scope>
    <source>
        <strain evidence="3">ATCC BAA-1437 / JCM 17883 / MC-1</strain>
    </source>
</reference>
<dbReference type="GO" id="GO:0016740">
    <property type="term" value="F:transferase activity"/>
    <property type="evidence" value="ECO:0007669"/>
    <property type="project" value="UniProtKB-KW"/>
</dbReference>
<dbReference type="SUPFAM" id="SSF53448">
    <property type="entry name" value="Nucleotide-diphospho-sugar transferases"/>
    <property type="match status" value="1"/>
</dbReference>
<keyword evidence="2" id="KW-0808">Transferase</keyword>
<accession>A0LBL8</accession>
<dbReference type="InterPro" id="IPR001173">
    <property type="entry name" value="Glyco_trans_2-like"/>
</dbReference>
<feature type="domain" description="Glycosyltransferase 2-like" evidence="1">
    <location>
        <begin position="21"/>
        <end position="185"/>
    </location>
</feature>
<dbReference type="InterPro" id="IPR050256">
    <property type="entry name" value="Glycosyltransferase_2"/>
</dbReference>
<organism evidence="2 3">
    <name type="scientific">Magnetococcus marinus (strain ATCC BAA-1437 / JCM 17883 / MC-1)</name>
    <dbReference type="NCBI Taxonomy" id="156889"/>
    <lineage>
        <taxon>Bacteria</taxon>
        <taxon>Pseudomonadati</taxon>
        <taxon>Pseudomonadota</taxon>
        <taxon>Magnetococcia</taxon>
        <taxon>Magnetococcales</taxon>
        <taxon>Magnetococcaceae</taxon>
        <taxon>Magnetococcus</taxon>
    </lineage>
</organism>
<dbReference type="Pfam" id="PF00535">
    <property type="entry name" value="Glycos_transf_2"/>
    <property type="match status" value="1"/>
</dbReference>
<sequence>MPVQVQYRKEWEEAGITDMLSVIIPTHNEEGCIQSTVEKLIAVLQAESIAHEILVINDNSSDRTGEILVAMTPYCPTMRVINNTPPNGFGFAIRQGLLAFNGEAVALYMADASDAPEDLVRFYRKLQEGYDCVFGNRFTKGGRVYNYPWPKLVLNRLGNLFIRLLLRTGYNDTSNAFKLYRRHVIAGLHPLLSYQFNITIELPLKAIIRGYSFAVVPNSWENRSHGISKFKIKEMGSRYLFIVFYCLIEKIFMQGEFSNLPTESEQCQNWTK</sequence>
<evidence type="ECO:0000313" key="3">
    <source>
        <dbReference type="Proteomes" id="UP000002586"/>
    </source>
</evidence>
<reference evidence="2 3" key="2">
    <citation type="journal article" date="2012" name="Int. J. Syst. Evol. Microbiol.">
        <title>Magnetococcus marinus gen. nov., sp. nov., a marine, magnetotactic bacterium that represents a novel lineage (Magnetococcaceae fam. nov.; Magnetococcales ord. nov.) at the base of the Alphaproteobacteria.</title>
        <authorList>
            <person name="Bazylinski D.A."/>
            <person name="Williams T.J."/>
            <person name="Lefevre C.T."/>
            <person name="Berg R.J."/>
            <person name="Zhang C.L."/>
            <person name="Bowser S.S."/>
            <person name="Dean A.J."/>
            <person name="Beveridge T.J."/>
        </authorList>
    </citation>
    <scope>NUCLEOTIDE SEQUENCE [LARGE SCALE GENOMIC DNA]</scope>
    <source>
        <strain evidence="3">ATCC BAA-1437 / JCM 17883 / MC-1</strain>
    </source>
</reference>
<evidence type="ECO:0000259" key="1">
    <source>
        <dbReference type="Pfam" id="PF00535"/>
    </source>
</evidence>
<name>A0LBL8_MAGMM</name>
<dbReference type="CAZy" id="GT2">
    <property type="family name" value="Glycosyltransferase Family 2"/>
</dbReference>
<dbReference type="Proteomes" id="UP000002586">
    <property type="component" value="Chromosome"/>
</dbReference>
<evidence type="ECO:0000313" key="2">
    <source>
        <dbReference type="EMBL" id="ABK45361.1"/>
    </source>
</evidence>
<dbReference type="eggNOG" id="COG1215">
    <property type="taxonomic scope" value="Bacteria"/>
</dbReference>
<dbReference type="AlphaFoldDB" id="A0LBL8"/>
<dbReference type="PANTHER" id="PTHR48090">
    <property type="entry name" value="UNDECAPRENYL-PHOSPHATE 4-DEOXY-4-FORMAMIDO-L-ARABINOSE TRANSFERASE-RELATED"/>
    <property type="match status" value="1"/>
</dbReference>
<dbReference type="STRING" id="156889.Mmc1_2869"/>
<dbReference type="CDD" id="cd04179">
    <property type="entry name" value="DPM_DPG-synthase_like"/>
    <property type="match status" value="1"/>
</dbReference>
<dbReference type="Gene3D" id="3.90.550.10">
    <property type="entry name" value="Spore Coat Polysaccharide Biosynthesis Protein SpsA, Chain A"/>
    <property type="match status" value="1"/>
</dbReference>
<keyword evidence="3" id="KW-1185">Reference proteome</keyword>
<protein>
    <submittedName>
        <fullName evidence="2">Glycosyl transferase, family 2</fullName>
    </submittedName>
</protein>
<dbReference type="RefSeq" id="WP_011714430.1">
    <property type="nucleotide sequence ID" value="NC_008576.1"/>
</dbReference>
<gene>
    <name evidence="2" type="ordered locus">Mmc1_2869</name>
</gene>
<dbReference type="EMBL" id="CP000471">
    <property type="protein sequence ID" value="ABK45361.1"/>
    <property type="molecule type" value="Genomic_DNA"/>
</dbReference>